<evidence type="ECO:0000256" key="1">
    <source>
        <dbReference type="ARBA" id="ARBA00000077"/>
    </source>
</evidence>
<dbReference type="Gene3D" id="3.30.420.10">
    <property type="entry name" value="Ribonuclease H-like superfamily/Ribonuclease H"/>
    <property type="match status" value="1"/>
</dbReference>
<evidence type="ECO:0000256" key="8">
    <source>
        <dbReference type="ARBA" id="ARBA00022801"/>
    </source>
</evidence>
<keyword evidence="5 10" id="KW-0540">Nuclease</keyword>
<gene>
    <name evidence="12" type="ORF">THASP1DRAFT_34206</name>
</gene>
<dbReference type="GO" id="GO:0003723">
    <property type="term" value="F:RNA binding"/>
    <property type="evidence" value="ECO:0007669"/>
    <property type="project" value="UniProtKB-UniRule"/>
</dbReference>
<comment type="similarity">
    <text evidence="4">Belongs to the RNase HII family. Eukaryotic subfamily.</text>
</comment>
<evidence type="ECO:0000256" key="6">
    <source>
        <dbReference type="ARBA" id="ARBA00022723"/>
    </source>
</evidence>
<dbReference type="FunFam" id="3.30.420.10:FF:000016">
    <property type="entry name" value="Ribonuclease"/>
    <property type="match status" value="1"/>
</dbReference>
<dbReference type="FunFam" id="1.10.10.460:FF:000001">
    <property type="entry name" value="Ribonuclease"/>
    <property type="match status" value="1"/>
</dbReference>
<dbReference type="EC" id="3.1.26.4" evidence="10"/>
<keyword evidence="7 10" id="KW-0255">Endonuclease</keyword>
<dbReference type="AlphaFoldDB" id="A0A4P9XV39"/>
<keyword evidence="13" id="KW-1185">Reference proteome</keyword>
<comment type="caution">
    <text evidence="9">Lacks conserved residue(s) required for the propagation of feature annotation.</text>
</comment>
<evidence type="ECO:0000256" key="2">
    <source>
        <dbReference type="ARBA" id="ARBA00001936"/>
    </source>
</evidence>
<dbReference type="SUPFAM" id="SSF53098">
    <property type="entry name" value="Ribonuclease H-like"/>
    <property type="match status" value="1"/>
</dbReference>
<sequence length="245" mass="27179">MRRAYWALTKLAADQYLVRPACTRQTRVFSADASGAPVPSGPMVYGICYCPLDRADDLKALGFADSKTLNEEARERLLEVIRTNADYIGWSVRVLSPQDISQSMLRRNKYNLNSMAHDTTIRLLREAIASGVNVTEIYVDTVGPPESYQAKLARLFPQARVTVTKKADSLFPVVSAASICAKVTRDAIIKQWMFAEPGAEAFADPNTVAWLNANVDPVFGFPGIVRFSWATTERLLEKSAIGVEW</sequence>
<evidence type="ECO:0000256" key="4">
    <source>
        <dbReference type="ARBA" id="ARBA00007058"/>
    </source>
</evidence>
<dbReference type="STRING" id="78915.A0A4P9XV39"/>
<dbReference type="InterPro" id="IPR023160">
    <property type="entry name" value="RNase_HII_hlx-loop-hlx_cap_dom"/>
</dbReference>
<dbReference type="PANTHER" id="PTHR10954:SF7">
    <property type="entry name" value="RIBONUCLEASE H2 SUBUNIT A"/>
    <property type="match status" value="1"/>
</dbReference>
<evidence type="ECO:0000256" key="3">
    <source>
        <dbReference type="ARBA" id="ARBA00001946"/>
    </source>
</evidence>
<dbReference type="GO" id="GO:0043137">
    <property type="term" value="P:DNA replication, removal of RNA primer"/>
    <property type="evidence" value="ECO:0007669"/>
    <property type="project" value="TreeGrafter"/>
</dbReference>
<dbReference type="PROSITE" id="PS51975">
    <property type="entry name" value="RNASE_H_2"/>
    <property type="match status" value="1"/>
</dbReference>
<evidence type="ECO:0000256" key="7">
    <source>
        <dbReference type="ARBA" id="ARBA00022759"/>
    </source>
</evidence>
<dbReference type="InterPro" id="IPR004649">
    <property type="entry name" value="RNase_H2_suA"/>
</dbReference>
<name>A0A4P9XV39_9FUNG</name>
<protein>
    <recommendedName>
        <fullName evidence="10">Ribonuclease</fullName>
        <ecNumber evidence="10">3.1.26.4</ecNumber>
    </recommendedName>
</protein>
<comment type="function">
    <text evidence="10">Endonuclease that specifically degrades the RNA of RNA-DNA hybrids.</text>
</comment>
<dbReference type="NCBIfam" id="TIGR00729">
    <property type="entry name" value="ribonuclease HII"/>
    <property type="match status" value="1"/>
</dbReference>
<dbReference type="InterPro" id="IPR001352">
    <property type="entry name" value="RNase_HII/HIII"/>
</dbReference>
<evidence type="ECO:0000259" key="11">
    <source>
        <dbReference type="PROSITE" id="PS51975"/>
    </source>
</evidence>
<dbReference type="PANTHER" id="PTHR10954">
    <property type="entry name" value="RIBONUCLEASE H2 SUBUNIT A"/>
    <property type="match status" value="1"/>
</dbReference>
<dbReference type="Proteomes" id="UP000271241">
    <property type="component" value="Unassembled WGS sequence"/>
</dbReference>
<comment type="catalytic activity">
    <reaction evidence="1 10">
        <text>Endonucleolytic cleavage to 5'-phosphomonoester.</text>
        <dbReference type="EC" id="3.1.26.4"/>
    </reaction>
</comment>
<dbReference type="Gene3D" id="1.10.10.460">
    <property type="entry name" value="Ribonuclease hii. Domain 2"/>
    <property type="match status" value="1"/>
</dbReference>
<dbReference type="GO" id="GO:0032299">
    <property type="term" value="C:ribonuclease H2 complex"/>
    <property type="evidence" value="ECO:0007669"/>
    <property type="project" value="TreeGrafter"/>
</dbReference>
<keyword evidence="8 10" id="KW-0378">Hydrolase</keyword>
<dbReference type="EMBL" id="KZ992468">
    <property type="protein sequence ID" value="RKP10134.1"/>
    <property type="molecule type" value="Genomic_DNA"/>
</dbReference>
<evidence type="ECO:0000256" key="10">
    <source>
        <dbReference type="RuleBase" id="RU003515"/>
    </source>
</evidence>
<dbReference type="InterPro" id="IPR036397">
    <property type="entry name" value="RNaseH_sf"/>
</dbReference>
<evidence type="ECO:0000313" key="13">
    <source>
        <dbReference type="Proteomes" id="UP000271241"/>
    </source>
</evidence>
<dbReference type="GO" id="GO:0046872">
    <property type="term" value="F:metal ion binding"/>
    <property type="evidence" value="ECO:0007669"/>
    <property type="project" value="UniProtKB-KW"/>
</dbReference>
<accession>A0A4P9XV39</accession>
<dbReference type="OrthoDB" id="7462577at2759"/>
<evidence type="ECO:0000256" key="9">
    <source>
        <dbReference type="PROSITE-ProRule" id="PRU01319"/>
    </source>
</evidence>
<comment type="cofactor">
    <cofactor evidence="3">
        <name>Mg(2+)</name>
        <dbReference type="ChEBI" id="CHEBI:18420"/>
    </cofactor>
</comment>
<dbReference type="InterPro" id="IPR012337">
    <property type="entry name" value="RNaseH-like_sf"/>
</dbReference>
<proteinExistence type="inferred from homology"/>
<dbReference type="GO" id="GO:0006298">
    <property type="term" value="P:mismatch repair"/>
    <property type="evidence" value="ECO:0007669"/>
    <property type="project" value="TreeGrafter"/>
</dbReference>
<comment type="cofactor">
    <cofactor evidence="2">
        <name>Mn(2+)</name>
        <dbReference type="ChEBI" id="CHEBI:29035"/>
    </cofactor>
</comment>
<dbReference type="CDD" id="cd07181">
    <property type="entry name" value="RNase_HII_eukaryota_like"/>
    <property type="match status" value="1"/>
</dbReference>
<keyword evidence="6" id="KW-0479">Metal-binding</keyword>
<dbReference type="GO" id="GO:0004523">
    <property type="term" value="F:RNA-DNA hybrid ribonuclease activity"/>
    <property type="evidence" value="ECO:0007669"/>
    <property type="project" value="UniProtKB-EC"/>
</dbReference>
<dbReference type="InterPro" id="IPR024567">
    <property type="entry name" value="RNase_HII/HIII_dom"/>
</dbReference>
<reference evidence="13" key="1">
    <citation type="journal article" date="2018" name="Nat. Microbiol.">
        <title>Leveraging single-cell genomics to expand the fungal tree of life.</title>
        <authorList>
            <person name="Ahrendt S.R."/>
            <person name="Quandt C.A."/>
            <person name="Ciobanu D."/>
            <person name="Clum A."/>
            <person name="Salamov A."/>
            <person name="Andreopoulos B."/>
            <person name="Cheng J.F."/>
            <person name="Woyke T."/>
            <person name="Pelin A."/>
            <person name="Henrissat B."/>
            <person name="Reynolds N.K."/>
            <person name="Benny G.L."/>
            <person name="Smith M.E."/>
            <person name="James T.Y."/>
            <person name="Grigoriev I.V."/>
        </authorList>
    </citation>
    <scope>NUCLEOTIDE SEQUENCE [LARGE SCALE GENOMIC DNA]</scope>
    <source>
        <strain evidence="13">RSA 1356</strain>
    </source>
</reference>
<dbReference type="Pfam" id="PF01351">
    <property type="entry name" value="RNase_HII"/>
    <property type="match status" value="1"/>
</dbReference>
<evidence type="ECO:0000256" key="5">
    <source>
        <dbReference type="ARBA" id="ARBA00022722"/>
    </source>
</evidence>
<organism evidence="12 13">
    <name type="scientific">Thamnocephalis sphaerospora</name>
    <dbReference type="NCBI Taxonomy" id="78915"/>
    <lineage>
        <taxon>Eukaryota</taxon>
        <taxon>Fungi</taxon>
        <taxon>Fungi incertae sedis</taxon>
        <taxon>Zoopagomycota</taxon>
        <taxon>Zoopagomycotina</taxon>
        <taxon>Zoopagomycetes</taxon>
        <taxon>Zoopagales</taxon>
        <taxon>Sigmoideomycetaceae</taxon>
        <taxon>Thamnocephalis</taxon>
    </lineage>
</organism>
<evidence type="ECO:0000313" key="12">
    <source>
        <dbReference type="EMBL" id="RKP10134.1"/>
    </source>
</evidence>
<feature type="domain" description="RNase H type-2" evidence="11">
    <location>
        <begin position="26"/>
        <end position="241"/>
    </location>
</feature>